<dbReference type="Proteomes" id="UP000807716">
    <property type="component" value="Unassembled WGS sequence"/>
</dbReference>
<sequence>MDGSSACKHVADYPRDRRQDVRPILLIGESGTGVGSRIGGHARPGGGKMRAEHVCYGTIGMTDEYRTSKTSLPIMK</sequence>
<comment type="caution">
    <text evidence="1">The sequence shown here is derived from an EMBL/GenBank/DDBJ whole genome shotgun (WGS) entry which is preliminary data.</text>
</comment>
<evidence type="ECO:0000313" key="1">
    <source>
        <dbReference type="EMBL" id="KAG0262914.1"/>
    </source>
</evidence>
<name>A0A9P6U7V1_9FUNG</name>
<reference evidence="1" key="1">
    <citation type="journal article" date="2020" name="Fungal Divers.">
        <title>Resolving the Mortierellaceae phylogeny through synthesis of multi-gene phylogenetics and phylogenomics.</title>
        <authorList>
            <person name="Vandepol N."/>
            <person name="Liber J."/>
            <person name="Desiro A."/>
            <person name="Na H."/>
            <person name="Kennedy M."/>
            <person name="Barry K."/>
            <person name="Grigoriev I.V."/>
            <person name="Miller A.N."/>
            <person name="O'Donnell K."/>
            <person name="Stajich J.E."/>
            <person name="Bonito G."/>
        </authorList>
    </citation>
    <scope>NUCLEOTIDE SEQUENCE</scope>
    <source>
        <strain evidence="1">BC1065</strain>
    </source>
</reference>
<dbReference type="AlphaFoldDB" id="A0A9P6U7V1"/>
<accession>A0A9P6U7V1</accession>
<proteinExistence type="predicted"/>
<protein>
    <submittedName>
        <fullName evidence="1">Uncharacterized protein</fullName>
    </submittedName>
</protein>
<organism evidence="1 2">
    <name type="scientific">Actinomortierella ambigua</name>
    <dbReference type="NCBI Taxonomy" id="1343610"/>
    <lineage>
        <taxon>Eukaryota</taxon>
        <taxon>Fungi</taxon>
        <taxon>Fungi incertae sedis</taxon>
        <taxon>Mucoromycota</taxon>
        <taxon>Mortierellomycotina</taxon>
        <taxon>Mortierellomycetes</taxon>
        <taxon>Mortierellales</taxon>
        <taxon>Mortierellaceae</taxon>
        <taxon>Actinomortierella</taxon>
    </lineage>
</organism>
<keyword evidence="2" id="KW-1185">Reference proteome</keyword>
<gene>
    <name evidence="1" type="ORF">DFQ27_002035</name>
</gene>
<dbReference type="EMBL" id="JAAAJB010000173">
    <property type="protein sequence ID" value="KAG0262914.1"/>
    <property type="molecule type" value="Genomic_DNA"/>
</dbReference>
<evidence type="ECO:0000313" key="2">
    <source>
        <dbReference type="Proteomes" id="UP000807716"/>
    </source>
</evidence>
<dbReference type="OrthoDB" id="2424936at2759"/>